<reference evidence="12" key="2">
    <citation type="submission" date="2021-04" db="EMBL/GenBank/DDBJ databases">
        <title>Genome-wide patterns of bracovirus chromosomal integration into multiple host tissues during parasitism.</title>
        <authorList>
            <person name="Chebbi M.A.C."/>
        </authorList>
    </citation>
    <scope>NUCLEOTIDE SEQUENCE</scope>
    <source>
        <tissue evidence="12">Whole body</tissue>
    </source>
</reference>
<accession>A0A8J5V794</accession>
<feature type="transmembrane region" description="Helical" evidence="10">
    <location>
        <begin position="373"/>
        <end position="394"/>
    </location>
</feature>
<dbReference type="PANTHER" id="PTHR12929:SF10">
    <property type="entry name" value="RIBOFLAVIN TRANSPORTER"/>
    <property type="match status" value="1"/>
</dbReference>
<evidence type="ECO:0000313" key="13">
    <source>
        <dbReference type="Proteomes" id="UP000729913"/>
    </source>
</evidence>
<keyword evidence="8 10" id="KW-0472">Membrane</keyword>
<comment type="similarity">
    <text evidence="3">Belongs to the riboflavin transporter family.</text>
</comment>
<feature type="transmembrane region" description="Helical" evidence="10">
    <location>
        <begin position="12"/>
        <end position="30"/>
    </location>
</feature>
<dbReference type="PROSITE" id="PS50294">
    <property type="entry name" value="WD_REPEATS_REGION"/>
    <property type="match status" value="1"/>
</dbReference>
<feature type="transmembrane region" description="Helical" evidence="10">
    <location>
        <begin position="297"/>
        <end position="320"/>
    </location>
</feature>
<comment type="subcellular location">
    <subcellularLocation>
        <location evidence="2">Cell membrane</location>
        <topology evidence="2">Multi-pass membrane protein</topology>
    </subcellularLocation>
</comment>
<evidence type="ECO:0000256" key="2">
    <source>
        <dbReference type="ARBA" id="ARBA00004651"/>
    </source>
</evidence>
<feature type="transmembrane region" description="Helical" evidence="10">
    <location>
        <begin position="202"/>
        <end position="221"/>
    </location>
</feature>
<dbReference type="InterPro" id="IPR009357">
    <property type="entry name" value="Riboflavin_transptr"/>
</dbReference>
<keyword evidence="7 10" id="KW-1133">Transmembrane helix</keyword>
<dbReference type="PANTHER" id="PTHR12929">
    <property type="entry name" value="SOLUTE CARRIER FAMILY 52"/>
    <property type="match status" value="1"/>
</dbReference>
<reference evidence="12" key="1">
    <citation type="submission" date="2020-03" db="EMBL/GenBank/DDBJ databases">
        <authorList>
            <person name="Chebbi M.A."/>
            <person name="Drezen J.M."/>
        </authorList>
    </citation>
    <scope>NUCLEOTIDE SEQUENCE</scope>
    <source>
        <tissue evidence="12">Whole body</tissue>
    </source>
</reference>
<dbReference type="Proteomes" id="UP000729913">
    <property type="component" value="Unassembled WGS sequence"/>
</dbReference>
<dbReference type="InterPro" id="IPR001810">
    <property type="entry name" value="F-box_dom"/>
</dbReference>
<feature type="transmembrane region" description="Helical" evidence="10">
    <location>
        <begin position="114"/>
        <end position="138"/>
    </location>
</feature>
<feature type="repeat" description="WD" evidence="9">
    <location>
        <begin position="598"/>
        <end position="637"/>
    </location>
</feature>
<evidence type="ECO:0000256" key="9">
    <source>
        <dbReference type="PROSITE-ProRule" id="PRU00221"/>
    </source>
</evidence>
<keyword evidence="6 10" id="KW-0812">Transmembrane</keyword>
<evidence type="ECO:0000256" key="6">
    <source>
        <dbReference type="ARBA" id="ARBA00022692"/>
    </source>
</evidence>
<dbReference type="GO" id="GO:0005886">
    <property type="term" value="C:plasma membrane"/>
    <property type="evidence" value="ECO:0007669"/>
    <property type="project" value="UniProtKB-SubCell"/>
</dbReference>
<feature type="transmembrane region" description="Helical" evidence="10">
    <location>
        <begin position="82"/>
        <end position="102"/>
    </location>
</feature>
<dbReference type="Pfam" id="PF00400">
    <property type="entry name" value="WD40"/>
    <property type="match status" value="1"/>
</dbReference>
<dbReference type="Pfam" id="PF06237">
    <property type="entry name" value="SLC52_ribofla_tr"/>
    <property type="match status" value="1"/>
</dbReference>
<feature type="transmembrane region" description="Helical" evidence="10">
    <location>
        <begin position="145"/>
        <end position="167"/>
    </location>
</feature>
<evidence type="ECO:0000256" key="4">
    <source>
        <dbReference type="ARBA" id="ARBA00022448"/>
    </source>
</evidence>
<comment type="caution">
    <text evidence="12">The sequence shown here is derived from an EMBL/GenBank/DDBJ whole genome shotgun (WGS) entry which is preliminary data.</text>
</comment>
<dbReference type="EMBL" id="JAAOIC020000048">
    <property type="protein sequence ID" value="KAG8036574.1"/>
    <property type="molecule type" value="Genomic_DNA"/>
</dbReference>
<organism evidence="12 13">
    <name type="scientific">Cotesia typhae</name>
    <dbReference type="NCBI Taxonomy" id="2053667"/>
    <lineage>
        <taxon>Eukaryota</taxon>
        <taxon>Metazoa</taxon>
        <taxon>Ecdysozoa</taxon>
        <taxon>Arthropoda</taxon>
        <taxon>Hexapoda</taxon>
        <taxon>Insecta</taxon>
        <taxon>Pterygota</taxon>
        <taxon>Neoptera</taxon>
        <taxon>Endopterygota</taxon>
        <taxon>Hymenoptera</taxon>
        <taxon>Apocrita</taxon>
        <taxon>Ichneumonoidea</taxon>
        <taxon>Braconidae</taxon>
        <taxon>Microgastrinae</taxon>
        <taxon>Cotesia</taxon>
    </lineage>
</organism>
<protein>
    <recommendedName>
        <fullName evidence="11">F-box domain-containing protein</fullName>
    </recommendedName>
</protein>
<dbReference type="PROSITE" id="PS50181">
    <property type="entry name" value="FBOX"/>
    <property type="match status" value="1"/>
</dbReference>
<evidence type="ECO:0000256" key="5">
    <source>
        <dbReference type="ARBA" id="ARBA00022475"/>
    </source>
</evidence>
<dbReference type="InterPro" id="IPR001680">
    <property type="entry name" value="WD40_rpt"/>
</dbReference>
<evidence type="ECO:0000256" key="8">
    <source>
        <dbReference type="ARBA" id="ARBA00023136"/>
    </source>
</evidence>
<comment type="catalytic activity">
    <reaction evidence="1">
        <text>riboflavin(in) = riboflavin(out)</text>
        <dbReference type="Rhea" id="RHEA:35015"/>
        <dbReference type="ChEBI" id="CHEBI:57986"/>
    </reaction>
</comment>
<sequence length="758" mass="85018">MSNLSQKLSNRKLIVDGLAVLFGIGAWIGINGIYVQLPLFVLSAPEQWELPTYMVMLVQLANLGPILYTLYAKYSSWSRDHYIIYGLIGTETIAIYTMSLTYKNTSTIFSNDHSTALLGLMFLTAVVGCTSSVLFIPYMRNYREIYLVSYLVGEGLSGFFPSVLALIQGVGGNSECKYVIKPGNVNATLEIIHPEPRFSTEVFFVILGTILFLSFLSFVGLNKLPIARGERSKPPGCTETLPTETNAPPSYKTTAGWCMSKQMYIYLLSIMGFVCFLDHSILPSIQSYACLPYGNVAYHLTVTLSSMASPLSMCLGFIWTPPKSDGFRHHQNLRLFTILTGIILILSSFVMFLAVESPTPPLQGTWRGEMLVVVLWIVLKGLLGFVKMGITTLFSGDPGRVNMSNTVDDKDNDILSEDNSQDELCDRITLQELPIEIFLHICSFLDASTLVHRLGMTCKQFYNILDDDSLWKARISRSGQICISSGRDRSLICWRLKSAEHEEKIQMHQSFGHDGWIRDITLMHNKLYSCSWDQRVIEWGVSNVDINFVNKIELFRDKTSALLCIASNPELNLLATGSFAKTISVLDPRNQSPLVNEYQAHQGPVLKVKMNSQYIVSASEDKRITIWDQRAQKILKKIMISKESFPMSMFMYKDTVYIGDSAANIHILDIHKEFDIIRTYETEHTKGITGIHVTPGSILTSSLDSTVRISSPTDPPRQFTILQSRHGDIAGMEYQNEVLAVCGDSAIQIWRPTTEHAC</sequence>
<gene>
    <name evidence="12" type="ORF">G9C98_003896</name>
</gene>
<name>A0A8J5V794_9HYME</name>
<dbReference type="PROSITE" id="PS50082">
    <property type="entry name" value="WD_REPEATS_2"/>
    <property type="match status" value="1"/>
</dbReference>
<feature type="transmembrane region" description="Helical" evidence="10">
    <location>
        <begin position="332"/>
        <end position="353"/>
    </location>
</feature>
<evidence type="ECO:0000259" key="11">
    <source>
        <dbReference type="PROSITE" id="PS50181"/>
    </source>
</evidence>
<keyword evidence="9" id="KW-0853">WD repeat</keyword>
<evidence type="ECO:0000256" key="7">
    <source>
        <dbReference type="ARBA" id="ARBA00022989"/>
    </source>
</evidence>
<evidence type="ECO:0000313" key="12">
    <source>
        <dbReference type="EMBL" id="KAG8036574.1"/>
    </source>
</evidence>
<evidence type="ECO:0000256" key="10">
    <source>
        <dbReference type="SAM" id="Phobius"/>
    </source>
</evidence>
<keyword evidence="4" id="KW-0813">Transport</keyword>
<feature type="transmembrane region" description="Helical" evidence="10">
    <location>
        <begin position="264"/>
        <end position="285"/>
    </location>
</feature>
<keyword evidence="13" id="KW-1185">Reference proteome</keyword>
<dbReference type="GO" id="GO:0032217">
    <property type="term" value="F:riboflavin transmembrane transporter activity"/>
    <property type="evidence" value="ECO:0007669"/>
    <property type="project" value="InterPro"/>
</dbReference>
<feature type="transmembrane region" description="Helical" evidence="10">
    <location>
        <begin position="50"/>
        <end position="70"/>
    </location>
</feature>
<proteinExistence type="inferred from homology"/>
<dbReference type="SMART" id="SM00256">
    <property type="entry name" value="FBOX"/>
    <property type="match status" value="1"/>
</dbReference>
<dbReference type="AlphaFoldDB" id="A0A8J5V794"/>
<evidence type="ECO:0000256" key="3">
    <source>
        <dbReference type="ARBA" id="ARBA00006366"/>
    </source>
</evidence>
<dbReference type="Pfam" id="PF12937">
    <property type="entry name" value="F-box-like"/>
    <property type="match status" value="1"/>
</dbReference>
<dbReference type="SMART" id="SM00320">
    <property type="entry name" value="WD40"/>
    <property type="match status" value="6"/>
</dbReference>
<evidence type="ECO:0000256" key="1">
    <source>
        <dbReference type="ARBA" id="ARBA00000215"/>
    </source>
</evidence>
<dbReference type="OrthoDB" id="9995836at2759"/>
<feature type="domain" description="F-box" evidence="11">
    <location>
        <begin position="427"/>
        <end position="474"/>
    </location>
</feature>
<keyword evidence="5" id="KW-1003">Cell membrane</keyword>